<sequence length="288" mass="33430">MKINKILNNNTVLVIDDQGQEKIAMGKGIAFGRKVGELCEKSQIERLYTLENKGSDQLLESIPQDILYAADYIVRMVKEKLETEISDALFVAIADHLNGAVIRSKEGVSMKNFLLWDVKNIFREEFEICREAMTKVSEEMHIDFTEDEVGFIVLHIVSASLSNENSAAEVLLKLMEEILTVIKYSLKTSFDDDDIYFQRFKTHLKFFTERILTHKKLEGDLHNGHDSEMFEMMKNKYPESFETVEKVKDFIKKQYNYEISPDEQFYLMVHLSRIMKKSEVNKGEKGVL</sequence>
<dbReference type="Pfam" id="PF00874">
    <property type="entry name" value="PRD"/>
    <property type="match status" value="2"/>
</dbReference>
<organism evidence="3 4">
    <name type="scientific">Lactococcus muris</name>
    <dbReference type="NCBI Taxonomy" id="2941330"/>
    <lineage>
        <taxon>Bacteria</taxon>
        <taxon>Bacillati</taxon>
        <taxon>Bacillota</taxon>
        <taxon>Bacilli</taxon>
        <taxon>Lactobacillales</taxon>
        <taxon>Streptococcaceae</taxon>
        <taxon>Lactococcus</taxon>
    </lineage>
</organism>
<dbReference type="Proteomes" id="UP001565242">
    <property type="component" value="Unassembled WGS sequence"/>
</dbReference>
<dbReference type="SMART" id="SM01061">
    <property type="entry name" value="CAT_RBD"/>
    <property type="match status" value="1"/>
</dbReference>
<gene>
    <name evidence="3" type="ORF">AALM99_10025</name>
</gene>
<dbReference type="InterPro" id="IPR036650">
    <property type="entry name" value="CAT_RNA-bd_dom_sf"/>
</dbReference>
<dbReference type="RefSeq" id="WP_369918811.1">
    <property type="nucleotide sequence ID" value="NZ_JBCLSQ010000030.1"/>
</dbReference>
<evidence type="ECO:0000313" key="4">
    <source>
        <dbReference type="Proteomes" id="UP001565242"/>
    </source>
</evidence>
<dbReference type="InterPro" id="IPR011608">
    <property type="entry name" value="PRD"/>
</dbReference>
<feature type="domain" description="PRD" evidence="2">
    <location>
        <begin position="166"/>
        <end position="281"/>
    </location>
</feature>
<accession>A0ABV4DAN8</accession>
<dbReference type="PANTHER" id="PTHR30185:SF15">
    <property type="entry name" value="CRYPTIC BETA-GLUCOSIDE BGL OPERON ANTITERMINATOR"/>
    <property type="match status" value="1"/>
</dbReference>
<evidence type="ECO:0000256" key="1">
    <source>
        <dbReference type="ARBA" id="ARBA00022737"/>
    </source>
</evidence>
<evidence type="ECO:0000259" key="2">
    <source>
        <dbReference type="PROSITE" id="PS51372"/>
    </source>
</evidence>
<reference evidence="3 4" key="1">
    <citation type="submission" date="2024-03" db="EMBL/GenBank/DDBJ databases">
        <title>Mouse gut bacterial collection (mGBC) of GemPharmatech.</title>
        <authorList>
            <person name="He Y."/>
            <person name="Dong L."/>
            <person name="Wu D."/>
            <person name="Gao X."/>
            <person name="Lin Z."/>
        </authorList>
    </citation>
    <scope>NUCLEOTIDE SEQUENCE [LARGE SCALE GENOMIC DNA]</scope>
    <source>
        <strain evidence="3 4">20-218</strain>
    </source>
</reference>
<evidence type="ECO:0000313" key="3">
    <source>
        <dbReference type="EMBL" id="MEY8538777.1"/>
    </source>
</evidence>
<dbReference type="EMBL" id="JBCLSQ010000030">
    <property type="protein sequence ID" value="MEY8538777.1"/>
    <property type="molecule type" value="Genomic_DNA"/>
</dbReference>
<protein>
    <submittedName>
        <fullName evidence="3">PRD domain-containing protein</fullName>
    </submittedName>
</protein>
<name>A0ABV4DAN8_9LACT</name>
<keyword evidence="1" id="KW-0677">Repeat</keyword>
<proteinExistence type="predicted"/>
<feature type="domain" description="PRD" evidence="2">
    <location>
        <begin position="61"/>
        <end position="165"/>
    </location>
</feature>
<dbReference type="InterPro" id="IPR036634">
    <property type="entry name" value="PRD_sf"/>
</dbReference>
<dbReference type="InterPro" id="IPR050661">
    <property type="entry name" value="BglG_antiterminators"/>
</dbReference>
<comment type="caution">
    <text evidence="3">The sequence shown here is derived from an EMBL/GenBank/DDBJ whole genome shotgun (WGS) entry which is preliminary data.</text>
</comment>
<dbReference type="Gene3D" id="2.30.24.10">
    <property type="entry name" value="CAT RNA-binding domain"/>
    <property type="match status" value="1"/>
</dbReference>
<dbReference type="PROSITE" id="PS51372">
    <property type="entry name" value="PRD_2"/>
    <property type="match status" value="2"/>
</dbReference>
<dbReference type="PANTHER" id="PTHR30185">
    <property type="entry name" value="CRYPTIC BETA-GLUCOSIDE BGL OPERON ANTITERMINATOR"/>
    <property type="match status" value="1"/>
</dbReference>
<dbReference type="Pfam" id="PF03123">
    <property type="entry name" value="CAT_RBD"/>
    <property type="match status" value="1"/>
</dbReference>
<keyword evidence="4" id="KW-1185">Reference proteome</keyword>
<dbReference type="InterPro" id="IPR004341">
    <property type="entry name" value="CAT_RNA-bd_dom"/>
</dbReference>
<dbReference type="SUPFAM" id="SSF50151">
    <property type="entry name" value="SacY-like RNA-binding domain"/>
    <property type="match status" value="1"/>
</dbReference>
<dbReference type="SUPFAM" id="SSF63520">
    <property type="entry name" value="PTS-regulatory domain, PRD"/>
    <property type="match status" value="2"/>
</dbReference>
<dbReference type="Gene3D" id="1.10.1790.10">
    <property type="entry name" value="PRD domain"/>
    <property type="match status" value="2"/>
</dbReference>